<accession>A0A7I9YPP5</accession>
<dbReference type="InterPro" id="IPR023393">
    <property type="entry name" value="START-like_dom_sf"/>
</dbReference>
<name>A0A7I9YPP5_MYCBU</name>
<dbReference type="EMBL" id="BLKZ01000001">
    <property type="protein sequence ID" value="GFG90651.1"/>
    <property type="molecule type" value="Genomic_DNA"/>
</dbReference>
<proteinExistence type="predicted"/>
<evidence type="ECO:0000313" key="1">
    <source>
        <dbReference type="EMBL" id="GFG90651.1"/>
    </source>
</evidence>
<gene>
    <name evidence="1" type="ORF">MBOU_26930</name>
</gene>
<dbReference type="InterPro" id="IPR019587">
    <property type="entry name" value="Polyketide_cyclase/dehydratase"/>
</dbReference>
<dbReference type="SUPFAM" id="SSF55961">
    <property type="entry name" value="Bet v1-like"/>
    <property type="match status" value="1"/>
</dbReference>
<dbReference type="Pfam" id="PF10604">
    <property type="entry name" value="Polyketide_cyc2"/>
    <property type="match status" value="1"/>
</dbReference>
<dbReference type="Proteomes" id="UP000465360">
    <property type="component" value="Unassembled WGS sequence"/>
</dbReference>
<reference evidence="1 2" key="1">
    <citation type="journal article" date="2019" name="Emerg. Microbes Infect.">
        <title>Comprehensive subspecies identification of 175 nontuberculous mycobacteria species based on 7547 genomic profiles.</title>
        <authorList>
            <person name="Matsumoto Y."/>
            <person name="Kinjo T."/>
            <person name="Motooka D."/>
            <person name="Nabeya D."/>
            <person name="Jung N."/>
            <person name="Uechi K."/>
            <person name="Horii T."/>
            <person name="Iida T."/>
            <person name="Fujita J."/>
            <person name="Nakamura S."/>
        </authorList>
    </citation>
    <scope>NUCLEOTIDE SEQUENCE [LARGE SCALE GENOMIC DNA]</scope>
    <source>
        <strain evidence="1 2">JCM 30725</strain>
    </source>
</reference>
<dbReference type="AlphaFoldDB" id="A0A7I9YPP5"/>
<evidence type="ECO:0008006" key="3">
    <source>
        <dbReference type="Google" id="ProtNLM"/>
    </source>
</evidence>
<comment type="caution">
    <text evidence="1">The sequence shown here is derived from an EMBL/GenBank/DDBJ whole genome shotgun (WGS) entry which is preliminary data.</text>
</comment>
<dbReference type="Gene3D" id="3.30.530.20">
    <property type="match status" value="1"/>
</dbReference>
<sequence>MQRMAKVEVSTTSEVDPMAAWKLASDLERFDEWMTIFSGWRGPIPSTIEEGTCVSSCIKVKGFRNIIHWEVTHYDEPKRIELKGRGRGGVRIDLAMAVTDNDPGSTFHLTADLKGGLLSGPVGKLVARVLRSDVRESVENLAALH</sequence>
<organism evidence="1 2">
    <name type="scientific">Mycobacterium bourgelatii</name>
    <dbReference type="NCBI Taxonomy" id="1273442"/>
    <lineage>
        <taxon>Bacteria</taxon>
        <taxon>Bacillati</taxon>
        <taxon>Actinomycetota</taxon>
        <taxon>Actinomycetes</taxon>
        <taxon>Mycobacteriales</taxon>
        <taxon>Mycobacteriaceae</taxon>
        <taxon>Mycobacterium</taxon>
    </lineage>
</organism>
<protein>
    <recommendedName>
        <fullName evidence="3">Polyketide cyclase / dehydrase and lipid transport</fullName>
    </recommendedName>
</protein>
<evidence type="ECO:0000313" key="2">
    <source>
        <dbReference type="Proteomes" id="UP000465360"/>
    </source>
</evidence>
<keyword evidence="2" id="KW-1185">Reference proteome</keyword>